<dbReference type="EC" id="3.1.21.-" evidence="4"/>
<keyword evidence="2" id="KW-1133">Transmembrane helix</keyword>
<dbReference type="Gene3D" id="3.40.1350.10">
    <property type="match status" value="1"/>
</dbReference>
<evidence type="ECO:0000256" key="1">
    <source>
        <dbReference type="SAM" id="MobiDB-lite"/>
    </source>
</evidence>
<feature type="domain" description="Restriction endonuclease type IV Mrr" evidence="3">
    <location>
        <begin position="37"/>
        <end position="122"/>
    </location>
</feature>
<evidence type="ECO:0000256" key="2">
    <source>
        <dbReference type="SAM" id="Phobius"/>
    </source>
</evidence>
<dbReference type="GO" id="GO:0016787">
    <property type="term" value="F:hydrolase activity"/>
    <property type="evidence" value="ECO:0007669"/>
    <property type="project" value="UniProtKB-KW"/>
</dbReference>
<keyword evidence="4" id="KW-0378">Hydrolase</keyword>
<comment type="caution">
    <text evidence="4">The sequence shown here is derived from an EMBL/GenBank/DDBJ whole genome shotgun (WGS) entry which is preliminary data.</text>
</comment>
<sequence>MFIPVDYRFEDEVVLPRLLETHAAPPPHANEALLTDYREAEKMAAAWLRRFGYKDAEITPVGQDGGIDVAARGAVAQVKLWHTKRVGIGEVQRLAGLTEPGQRPFFFARSGYTKQAEAWASDPAHCVALFELEGDGNLRAANFTALRTLYKAPYRMPPSGRQSISVRFKVVTGGFFAFGVTAIPVGGAFILATPGIAFLPSLFFIGGIWLTYVLGFTQILGRDSRRLIRALTAHRKGQGWPAWREILADPIVADRDDDLPPGQFSGYAEKGQLGLFITVIEFFVLARKLEQWVLCKVGITRRPRAPFGIGELLAVKLLMDMGRTSRRHKRLSRSPKANAQRKNPRRGP</sequence>
<dbReference type="SUPFAM" id="SSF52980">
    <property type="entry name" value="Restriction endonuclease-like"/>
    <property type="match status" value="1"/>
</dbReference>
<feature type="transmembrane region" description="Helical" evidence="2">
    <location>
        <begin position="170"/>
        <end position="192"/>
    </location>
</feature>
<keyword evidence="5" id="KW-1185">Reference proteome</keyword>
<organism evidence="4 5">
    <name type="scientific">Micromonospora reichwaldensis</name>
    <dbReference type="NCBI Taxonomy" id="3075516"/>
    <lineage>
        <taxon>Bacteria</taxon>
        <taxon>Bacillati</taxon>
        <taxon>Actinomycetota</taxon>
        <taxon>Actinomycetes</taxon>
        <taxon>Micromonosporales</taxon>
        <taxon>Micromonosporaceae</taxon>
        <taxon>Micromonospora</taxon>
    </lineage>
</organism>
<keyword evidence="2" id="KW-0472">Membrane</keyword>
<dbReference type="InterPro" id="IPR007560">
    <property type="entry name" value="Restrct_endonuc_IV_Mrr"/>
</dbReference>
<dbReference type="GO" id="GO:0004519">
    <property type="term" value="F:endonuclease activity"/>
    <property type="evidence" value="ECO:0007669"/>
    <property type="project" value="UniProtKB-KW"/>
</dbReference>
<name>A0ABU2WUV9_9ACTN</name>
<feature type="transmembrane region" description="Helical" evidence="2">
    <location>
        <begin position="198"/>
        <end position="220"/>
    </location>
</feature>
<dbReference type="InterPro" id="IPR011856">
    <property type="entry name" value="tRNA_endonuc-like_dom_sf"/>
</dbReference>
<feature type="region of interest" description="Disordered" evidence="1">
    <location>
        <begin position="324"/>
        <end position="348"/>
    </location>
</feature>
<keyword evidence="4" id="KW-0540">Nuclease</keyword>
<reference evidence="4" key="1">
    <citation type="submission" date="2023-09" db="EMBL/GenBank/DDBJ databases">
        <title>30 novel species of actinomycetes from the DSMZ collection.</title>
        <authorList>
            <person name="Nouioui I."/>
        </authorList>
    </citation>
    <scope>NUCLEOTIDE SEQUENCE</scope>
    <source>
        <strain evidence="4">DSM 115977</strain>
    </source>
</reference>
<gene>
    <name evidence="4" type="ORF">RM555_09035</name>
</gene>
<evidence type="ECO:0000313" key="4">
    <source>
        <dbReference type="EMBL" id="MDT0529136.1"/>
    </source>
</evidence>
<proteinExistence type="predicted"/>
<dbReference type="Proteomes" id="UP001180973">
    <property type="component" value="Unassembled WGS sequence"/>
</dbReference>
<evidence type="ECO:0000259" key="3">
    <source>
        <dbReference type="Pfam" id="PF04471"/>
    </source>
</evidence>
<dbReference type="EMBL" id="JAVRFL010000008">
    <property type="protein sequence ID" value="MDT0529136.1"/>
    <property type="molecule type" value="Genomic_DNA"/>
</dbReference>
<keyword evidence="4" id="KW-0255">Endonuclease</keyword>
<feature type="compositionally biased region" description="Basic residues" evidence="1">
    <location>
        <begin position="324"/>
        <end position="333"/>
    </location>
</feature>
<protein>
    <submittedName>
        <fullName evidence="4">Restriction endonuclease</fullName>
        <ecNumber evidence="4">3.1.21.-</ecNumber>
    </submittedName>
</protein>
<keyword evidence="2" id="KW-0812">Transmembrane</keyword>
<accession>A0ABU2WUV9</accession>
<dbReference type="InterPro" id="IPR011335">
    <property type="entry name" value="Restrct_endonuc-II-like"/>
</dbReference>
<evidence type="ECO:0000313" key="5">
    <source>
        <dbReference type="Proteomes" id="UP001180973"/>
    </source>
</evidence>
<dbReference type="Pfam" id="PF04471">
    <property type="entry name" value="Mrr_cat"/>
    <property type="match status" value="1"/>
</dbReference>